<dbReference type="RefSeq" id="WP_091359306.1">
    <property type="nucleotide sequence ID" value="NZ_AP025284.1"/>
</dbReference>
<dbReference type="InterPro" id="IPR001633">
    <property type="entry name" value="EAL_dom"/>
</dbReference>
<dbReference type="GO" id="GO:0000160">
    <property type="term" value="P:phosphorelay signal transduction system"/>
    <property type="evidence" value="ECO:0007669"/>
    <property type="project" value="InterPro"/>
</dbReference>
<keyword evidence="2" id="KW-0973">c-di-GMP</keyword>
<dbReference type="Gene3D" id="3.40.50.2300">
    <property type="match status" value="1"/>
</dbReference>
<dbReference type="InterPro" id="IPR011006">
    <property type="entry name" value="CheY-like_superfamily"/>
</dbReference>
<dbReference type="PROSITE" id="PS50883">
    <property type="entry name" value="EAL"/>
    <property type="match status" value="1"/>
</dbReference>
<sequence>MHRTLLLIDDEQSILRALRRTLHHAGYKVVTANSGDEALRLLEQNNHIRVVITDYHMPNMTGGELLANIKQRFSDIVGVMLTGYADIDSVIAALNSGTVYKYLTKPWDEGTLLAEIKGAFQHSQELDKLRRRSGALGIEELLFRREVMARLRQWMESGVETTAVYLDVNMFRSYNDSLGYEVADQLLVSLANTMLQNTPESGELGHMGGDEFVLLIPAAYSATETQNIVDALLQPFEQLQSIAGRELHISFSAGYALSPDDGETPESLIRNAQAALYNDKQSGARQFPRYQPAMNANSRGLMLLRSDLYQALDKDQLSVVYQPKISLRTGLIVGAESLLRWKHDSLGMISPETFIPLAETSGLIEPIGEWVLATASAQRKCWQREGVPPFLLSVNLSGRQLHQAMLADKIKHILDVSGIEPTDLELEITETFLIQDIDNSVKLLNELKALGIKLSIDDFGTGYSSLNYLNRLPIDTLKIDRSFVKELPQSRERLDLVRNVIQLSHDLGMSVVAEGVETQAQLDTLNTLNCDEIQGYFYSPPVSAGQFRALLENQPLIGKEYLQH</sequence>
<dbReference type="Proteomes" id="UP000198749">
    <property type="component" value="Unassembled WGS sequence"/>
</dbReference>
<dbReference type="SUPFAM" id="SSF55073">
    <property type="entry name" value="Nucleotide cyclase"/>
    <property type="match status" value="1"/>
</dbReference>
<dbReference type="GO" id="GO:0071111">
    <property type="term" value="F:cyclic-guanylate-specific phosphodiesterase activity"/>
    <property type="evidence" value="ECO:0007669"/>
    <property type="project" value="UniProtKB-EC"/>
</dbReference>
<dbReference type="Pfam" id="PF00990">
    <property type="entry name" value="GGDEF"/>
    <property type="match status" value="1"/>
</dbReference>
<dbReference type="InterPro" id="IPR029787">
    <property type="entry name" value="Nucleotide_cyclase"/>
</dbReference>
<evidence type="ECO:0000256" key="2">
    <source>
        <dbReference type="ARBA" id="ARBA00022636"/>
    </source>
</evidence>
<dbReference type="CDD" id="cd17569">
    <property type="entry name" value="REC_HupR-like"/>
    <property type="match status" value="1"/>
</dbReference>
<evidence type="ECO:0000259" key="6">
    <source>
        <dbReference type="PROSITE" id="PS50887"/>
    </source>
</evidence>
<dbReference type="InterPro" id="IPR035919">
    <property type="entry name" value="EAL_sf"/>
</dbReference>
<dbReference type="Pfam" id="PF00072">
    <property type="entry name" value="Response_reg"/>
    <property type="match status" value="1"/>
</dbReference>
<evidence type="ECO:0000256" key="1">
    <source>
        <dbReference type="ARBA" id="ARBA00012282"/>
    </source>
</evidence>
<dbReference type="SMART" id="SM00052">
    <property type="entry name" value="EAL"/>
    <property type="match status" value="1"/>
</dbReference>
<dbReference type="CDD" id="cd01948">
    <property type="entry name" value="EAL"/>
    <property type="match status" value="1"/>
</dbReference>
<dbReference type="InterPro" id="IPR043128">
    <property type="entry name" value="Rev_trsase/Diguanyl_cyclase"/>
</dbReference>
<dbReference type="FunFam" id="3.20.20.450:FF:000001">
    <property type="entry name" value="Cyclic di-GMP phosphodiesterase yahA"/>
    <property type="match status" value="1"/>
</dbReference>
<organism evidence="7 8">
    <name type="scientific">Amphritea atlantica</name>
    <dbReference type="NCBI Taxonomy" id="355243"/>
    <lineage>
        <taxon>Bacteria</taxon>
        <taxon>Pseudomonadati</taxon>
        <taxon>Pseudomonadota</taxon>
        <taxon>Gammaproteobacteria</taxon>
        <taxon>Oceanospirillales</taxon>
        <taxon>Oceanospirillaceae</taxon>
        <taxon>Amphritea</taxon>
    </lineage>
</organism>
<protein>
    <recommendedName>
        <fullName evidence="1">cyclic-guanylate-specific phosphodiesterase</fullName>
        <ecNumber evidence="1">3.1.4.52</ecNumber>
    </recommendedName>
</protein>
<dbReference type="SUPFAM" id="SSF52172">
    <property type="entry name" value="CheY-like"/>
    <property type="match status" value="1"/>
</dbReference>
<dbReference type="CDD" id="cd01949">
    <property type="entry name" value="GGDEF"/>
    <property type="match status" value="1"/>
</dbReference>
<proteinExistence type="predicted"/>
<dbReference type="Gene3D" id="3.20.20.450">
    <property type="entry name" value="EAL domain"/>
    <property type="match status" value="1"/>
</dbReference>
<dbReference type="PROSITE" id="PS50887">
    <property type="entry name" value="GGDEF"/>
    <property type="match status" value="1"/>
</dbReference>
<feature type="modified residue" description="4-aspartylphosphate" evidence="3">
    <location>
        <position position="54"/>
    </location>
</feature>
<reference evidence="8" key="1">
    <citation type="submission" date="2016-10" db="EMBL/GenBank/DDBJ databases">
        <authorList>
            <person name="Varghese N."/>
            <person name="Submissions S."/>
        </authorList>
    </citation>
    <scope>NUCLEOTIDE SEQUENCE [LARGE SCALE GENOMIC DNA]</scope>
    <source>
        <strain evidence="8">DSM 18887</strain>
    </source>
</reference>
<keyword evidence="8" id="KW-1185">Reference proteome</keyword>
<dbReference type="EC" id="3.1.4.52" evidence="1"/>
<feature type="domain" description="GGDEF" evidence="6">
    <location>
        <begin position="159"/>
        <end position="292"/>
    </location>
</feature>
<dbReference type="Gene3D" id="3.30.70.270">
    <property type="match status" value="1"/>
</dbReference>
<dbReference type="InterPro" id="IPR000160">
    <property type="entry name" value="GGDEF_dom"/>
</dbReference>
<gene>
    <name evidence="7" type="ORF">SAMN03080615_02752</name>
</gene>
<evidence type="ECO:0000259" key="4">
    <source>
        <dbReference type="PROSITE" id="PS50110"/>
    </source>
</evidence>
<evidence type="ECO:0000313" key="7">
    <source>
        <dbReference type="EMBL" id="SEQ79471.1"/>
    </source>
</evidence>
<feature type="domain" description="EAL" evidence="5">
    <location>
        <begin position="301"/>
        <end position="555"/>
    </location>
</feature>
<dbReference type="OrthoDB" id="9804951at2"/>
<dbReference type="Pfam" id="PF00563">
    <property type="entry name" value="EAL"/>
    <property type="match status" value="1"/>
</dbReference>
<dbReference type="PANTHER" id="PTHR33121:SF79">
    <property type="entry name" value="CYCLIC DI-GMP PHOSPHODIESTERASE PDED-RELATED"/>
    <property type="match status" value="1"/>
</dbReference>
<feature type="domain" description="Response regulatory" evidence="4">
    <location>
        <begin position="4"/>
        <end position="120"/>
    </location>
</feature>
<dbReference type="InterPro" id="IPR001789">
    <property type="entry name" value="Sig_transdc_resp-reg_receiver"/>
</dbReference>
<evidence type="ECO:0000256" key="3">
    <source>
        <dbReference type="PROSITE-ProRule" id="PRU00169"/>
    </source>
</evidence>
<accession>A0A1H9IXE3</accession>
<dbReference type="EMBL" id="FOGB01000008">
    <property type="protein sequence ID" value="SEQ79471.1"/>
    <property type="molecule type" value="Genomic_DNA"/>
</dbReference>
<dbReference type="PANTHER" id="PTHR33121">
    <property type="entry name" value="CYCLIC DI-GMP PHOSPHODIESTERASE PDEF"/>
    <property type="match status" value="1"/>
</dbReference>
<evidence type="ECO:0000313" key="8">
    <source>
        <dbReference type="Proteomes" id="UP000198749"/>
    </source>
</evidence>
<evidence type="ECO:0000259" key="5">
    <source>
        <dbReference type="PROSITE" id="PS50883"/>
    </source>
</evidence>
<dbReference type="AlphaFoldDB" id="A0A1H9IXE3"/>
<dbReference type="SMART" id="SM00267">
    <property type="entry name" value="GGDEF"/>
    <property type="match status" value="1"/>
</dbReference>
<dbReference type="NCBIfam" id="TIGR00254">
    <property type="entry name" value="GGDEF"/>
    <property type="match status" value="1"/>
</dbReference>
<keyword evidence="3" id="KW-0597">Phosphoprotein</keyword>
<dbReference type="STRING" id="355243.SAMN03080615_02752"/>
<dbReference type="SMART" id="SM00448">
    <property type="entry name" value="REC"/>
    <property type="match status" value="1"/>
</dbReference>
<dbReference type="InterPro" id="IPR050706">
    <property type="entry name" value="Cyclic-di-GMP_PDE-like"/>
</dbReference>
<name>A0A1H9IXE3_9GAMM</name>
<dbReference type="PROSITE" id="PS50110">
    <property type="entry name" value="RESPONSE_REGULATORY"/>
    <property type="match status" value="1"/>
</dbReference>
<dbReference type="SUPFAM" id="SSF141868">
    <property type="entry name" value="EAL domain-like"/>
    <property type="match status" value="1"/>
</dbReference>